<protein>
    <submittedName>
        <fullName evidence="1">Uncharacterized protein</fullName>
    </submittedName>
</protein>
<accession>A0ABU2P1H0</accession>
<evidence type="ECO:0000313" key="2">
    <source>
        <dbReference type="Proteomes" id="UP001183586"/>
    </source>
</evidence>
<dbReference type="RefSeq" id="WP_311678150.1">
    <property type="nucleotide sequence ID" value="NZ_JAVREU010000001.1"/>
</dbReference>
<reference evidence="2" key="1">
    <citation type="submission" date="2023-07" db="EMBL/GenBank/DDBJ databases">
        <title>30 novel species of actinomycetes from the DSMZ collection.</title>
        <authorList>
            <person name="Nouioui I."/>
        </authorList>
    </citation>
    <scope>NUCLEOTIDE SEQUENCE [LARGE SCALE GENOMIC DNA]</scope>
    <source>
        <strain evidence="2">DSM 41921</strain>
    </source>
</reference>
<dbReference type="EMBL" id="JAVREU010000001">
    <property type="protein sequence ID" value="MDT0385982.1"/>
    <property type="molecule type" value="Genomic_DNA"/>
</dbReference>
<comment type="caution">
    <text evidence="1">The sequence shown here is derived from an EMBL/GenBank/DDBJ whole genome shotgun (WGS) entry which is preliminary data.</text>
</comment>
<evidence type="ECO:0000313" key="1">
    <source>
        <dbReference type="EMBL" id="MDT0385982.1"/>
    </source>
</evidence>
<keyword evidence="2" id="KW-1185">Reference proteome</keyword>
<gene>
    <name evidence="1" type="ORF">RM641_00880</name>
</gene>
<dbReference type="Proteomes" id="UP001183586">
    <property type="component" value="Unassembled WGS sequence"/>
</dbReference>
<organism evidence="1 2">
    <name type="scientific">Streptomyces dubilierae</name>
    <dbReference type="NCBI Taxonomy" id="3075533"/>
    <lineage>
        <taxon>Bacteria</taxon>
        <taxon>Bacillati</taxon>
        <taxon>Actinomycetota</taxon>
        <taxon>Actinomycetes</taxon>
        <taxon>Kitasatosporales</taxon>
        <taxon>Streptomycetaceae</taxon>
        <taxon>Streptomyces</taxon>
    </lineage>
</organism>
<name>A0ABU2P1H0_9ACTN</name>
<sequence>MRTSTTVFDSFDAYEQAQGALVFDGPRYGRSGTSTTFELQRAMA</sequence>
<proteinExistence type="predicted"/>